<dbReference type="PANTHER" id="PTHR23292:SF45">
    <property type="entry name" value="LIPOPOLYSACCHARIDE-INDUCED TUMOR NECROSIS FACTOR-ALPHA FACTOR HOMOLOG"/>
    <property type="match status" value="1"/>
</dbReference>
<dbReference type="GO" id="GO:0005634">
    <property type="term" value="C:nucleus"/>
    <property type="evidence" value="ECO:0007669"/>
    <property type="project" value="TreeGrafter"/>
</dbReference>
<dbReference type="Proteomes" id="UP001501940">
    <property type="component" value="Chromosome 4"/>
</dbReference>
<organism evidence="9 10">
    <name type="scientific">Amphiprion ocellaris</name>
    <name type="common">Clown anemonefish</name>
    <dbReference type="NCBI Taxonomy" id="80972"/>
    <lineage>
        <taxon>Eukaryota</taxon>
        <taxon>Metazoa</taxon>
        <taxon>Chordata</taxon>
        <taxon>Craniata</taxon>
        <taxon>Vertebrata</taxon>
        <taxon>Euteleostomi</taxon>
        <taxon>Actinopterygii</taxon>
        <taxon>Neopterygii</taxon>
        <taxon>Teleostei</taxon>
        <taxon>Neoteleostei</taxon>
        <taxon>Acanthomorphata</taxon>
        <taxon>Ovalentaria</taxon>
        <taxon>Pomacentridae</taxon>
        <taxon>Amphiprion</taxon>
    </lineage>
</organism>
<comment type="subcellular location">
    <subcellularLocation>
        <location evidence="1">Endosome membrane</location>
        <topology evidence="1">Peripheral membrane protein</topology>
        <orientation evidence="1">Cytoplasmic side</orientation>
    </subcellularLocation>
    <subcellularLocation>
        <location evidence="2">Late endosome membrane</location>
    </subcellularLocation>
    <subcellularLocation>
        <location evidence="3">Lysosome membrane</location>
        <topology evidence="3">Peripheral membrane protein</topology>
        <orientation evidence="3">Cytoplasmic side</orientation>
    </subcellularLocation>
</comment>
<dbReference type="OMA" id="CWCVILA"/>
<evidence type="ECO:0000256" key="6">
    <source>
        <dbReference type="ARBA" id="ARBA00022833"/>
    </source>
</evidence>
<reference evidence="9" key="2">
    <citation type="submission" date="2025-08" db="UniProtKB">
        <authorList>
            <consortium name="Ensembl"/>
        </authorList>
    </citation>
    <scope>IDENTIFICATION</scope>
</reference>
<evidence type="ECO:0000256" key="4">
    <source>
        <dbReference type="ARBA" id="ARBA00005975"/>
    </source>
</evidence>
<reference evidence="9 10" key="1">
    <citation type="submission" date="2022-01" db="EMBL/GenBank/DDBJ databases">
        <title>A chromosome-scale genome assembly of the false clownfish, Amphiprion ocellaris.</title>
        <authorList>
            <person name="Ryu T."/>
        </authorList>
    </citation>
    <scope>NUCLEOTIDE SEQUENCE [LARGE SCALE GENOMIC DNA]</scope>
</reference>
<protein>
    <recommendedName>
        <fullName evidence="8">LITAF domain-containing protein</fullName>
    </recommendedName>
</protein>
<evidence type="ECO:0000313" key="10">
    <source>
        <dbReference type="Proteomes" id="UP001501940"/>
    </source>
</evidence>
<dbReference type="PROSITE" id="PS51837">
    <property type="entry name" value="LITAF"/>
    <property type="match status" value="1"/>
</dbReference>
<reference evidence="9" key="3">
    <citation type="submission" date="2025-09" db="UniProtKB">
        <authorList>
            <consortium name="Ensembl"/>
        </authorList>
    </citation>
    <scope>IDENTIFICATION</scope>
</reference>
<dbReference type="Pfam" id="PF10601">
    <property type="entry name" value="zf-LITAF-like"/>
    <property type="match status" value="1"/>
</dbReference>
<evidence type="ECO:0000256" key="3">
    <source>
        <dbReference type="ARBA" id="ARBA00004630"/>
    </source>
</evidence>
<dbReference type="GO" id="GO:0008270">
    <property type="term" value="F:zinc ion binding"/>
    <property type="evidence" value="ECO:0007669"/>
    <property type="project" value="TreeGrafter"/>
</dbReference>
<dbReference type="Ensembl" id="ENSAOCT00000002128.2">
    <property type="protein sequence ID" value="ENSAOCP00000024687.2"/>
    <property type="gene ID" value="ENSAOCG00000011710.2"/>
</dbReference>
<feature type="domain" description="LITAF" evidence="8">
    <location>
        <begin position="73"/>
        <end position="156"/>
    </location>
</feature>
<evidence type="ECO:0000256" key="5">
    <source>
        <dbReference type="ARBA" id="ARBA00022723"/>
    </source>
</evidence>
<dbReference type="PANTHER" id="PTHR23292">
    <property type="entry name" value="LIPOPOLYSACCHARIDE-INDUCED TUMOR NECROSIS FACTOR-ALPHA FACTOR"/>
    <property type="match status" value="1"/>
</dbReference>
<keyword evidence="10" id="KW-1185">Reference proteome</keyword>
<evidence type="ECO:0000256" key="1">
    <source>
        <dbReference type="ARBA" id="ARBA00004125"/>
    </source>
</evidence>
<name>A0A3Q1CAM8_AMPOC</name>
<evidence type="ECO:0000256" key="2">
    <source>
        <dbReference type="ARBA" id="ARBA00004414"/>
    </source>
</evidence>
<dbReference type="SMART" id="SM00714">
    <property type="entry name" value="LITAF"/>
    <property type="match status" value="1"/>
</dbReference>
<accession>A0A3Q1CAM8</accession>
<keyword evidence="7" id="KW-0472">Membrane</keyword>
<evidence type="ECO:0000259" key="8">
    <source>
        <dbReference type="PROSITE" id="PS51837"/>
    </source>
</evidence>
<evidence type="ECO:0000313" key="9">
    <source>
        <dbReference type="Ensembl" id="ENSAOCP00000024687.2"/>
    </source>
</evidence>
<proteinExistence type="inferred from homology"/>
<sequence>MSLCIKLQNCRINTGFFFLVTVQPDPFPVLTPPSVPTAVTSNRQNTGVTVHPVTQIGVTAPHRGRRTQTVVTQPRPVPVSVSYLTDSPALVRCPRCHHLVTTKVQYVPGRAAWLHSCVLAFRLVCGFCLIPLMVHGLQDVHHSCPRCETPLHVYMR</sequence>
<evidence type="ECO:0000256" key="7">
    <source>
        <dbReference type="ARBA" id="ARBA00023136"/>
    </source>
</evidence>
<dbReference type="InterPro" id="IPR006629">
    <property type="entry name" value="LITAF"/>
</dbReference>
<keyword evidence="6" id="KW-0862">Zinc</keyword>
<dbReference type="GO" id="GO:0098560">
    <property type="term" value="C:cytoplasmic side of late endosome membrane"/>
    <property type="evidence" value="ECO:0007669"/>
    <property type="project" value="TreeGrafter"/>
</dbReference>
<keyword evidence="5" id="KW-0479">Metal-binding</keyword>
<dbReference type="STRING" id="80972.ENSAOCP00000024687"/>
<dbReference type="AlphaFoldDB" id="A0A3Q1CAM8"/>
<dbReference type="InterPro" id="IPR037519">
    <property type="entry name" value="LITAF_fam"/>
</dbReference>
<dbReference type="GeneTree" id="ENSGT00940000177130"/>
<comment type="similarity">
    <text evidence="4">Belongs to the CDIP1/LITAF family.</text>
</comment>
<dbReference type="GO" id="GO:0098574">
    <property type="term" value="C:cytoplasmic side of lysosomal membrane"/>
    <property type="evidence" value="ECO:0007669"/>
    <property type="project" value="TreeGrafter"/>
</dbReference>